<dbReference type="CDD" id="cd03046">
    <property type="entry name" value="GST_N_GTT1_like"/>
    <property type="match status" value="1"/>
</dbReference>
<name>A0A7W8UDE0_9HYPH</name>
<dbReference type="Gene3D" id="1.20.1050.10">
    <property type="match status" value="1"/>
</dbReference>
<dbReference type="Pfam" id="PF00043">
    <property type="entry name" value="GST_C"/>
    <property type="match status" value="1"/>
</dbReference>
<dbReference type="SFLD" id="SFLDG00358">
    <property type="entry name" value="Main_(cytGST)"/>
    <property type="match status" value="1"/>
</dbReference>
<comment type="caution">
    <text evidence="3">The sequence shown here is derived from an EMBL/GenBank/DDBJ whole genome shotgun (WGS) entry which is preliminary data.</text>
</comment>
<keyword evidence="4" id="KW-1185">Reference proteome</keyword>
<dbReference type="EC" id="2.5.1.18" evidence="3"/>
<gene>
    <name evidence="3" type="ORF">GGD55_003984</name>
</gene>
<accession>A0A7W8UDE0</accession>
<evidence type="ECO:0000259" key="2">
    <source>
        <dbReference type="PROSITE" id="PS50405"/>
    </source>
</evidence>
<dbReference type="InterPro" id="IPR036282">
    <property type="entry name" value="Glutathione-S-Trfase_C_sf"/>
</dbReference>
<dbReference type="AlphaFoldDB" id="A0A7W8UDE0"/>
<dbReference type="GO" id="GO:0004364">
    <property type="term" value="F:glutathione transferase activity"/>
    <property type="evidence" value="ECO:0007669"/>
    <property type="project" value="UniProtKB-EC"/>
</dbReference>
<feature type="domain" description="GST N-terminal" evidence="1">
    <location>
        <begin position="1"/>
        <end position="91"/>
    </location>
</feature>
<dbReference type="RefSeq" id="WP_018329455.1">
    <property type="nucleotide sequence ID" value="NZ_JACHBK010000009.1"/>
</dbReference>
<dbReference type="SUPFAM" id="SSF47616">
    <property type="entry name" value="GST C-terminal domain-like"/>
    <property type="match status" value="1"/>
</dbReference>
<dbReference type="InterPro" id="IPR040079">
    <property type="entry name" value="Glutathione_S-Trfase"/>
</dbReference>
<dbReference type="Pfam" id="PF13409">
    <property type="entry name" value="GST_N_2"/>
    <property type="match status" value="1"/>
</dbReference>
<dbReference type="PANTHER" id="PTHR44051:SF8">
    <property type="entry name" value="GLUTATHIONE S-TRANSFERASE GSTA"/>
    <property type="match status" value="1"/>
</dbReference>
<organism evidence="3 4">
    <name type="scientific">Rhizobium giardinii</name>
    <dbReference type="NCBI Taxonomy" id="56731"/>
    <lineage>
        <taxon>Bacteria</taxon>
        <taxon>Pseudomonadati</taxon>
        <taxon>Pseudomonadota</taxon>
        <taxon>Alphaproteobacteria</taxon>
        <taxon>Hyphomicrobiales</taxon>
        <taxon>Rhizobiaceae</taxon>
        <taxon>Rhizobium/Agrobacterium group</taxon>
        <taxon>Rhizobium</taxon>
    </lineage>
</organism>
<dbReference type="SFLD" id="SFLDS00019">
    <property type="entry name" value="Glutathione_Transferase_(cytos"/>
    <property type="match status" value="1"/>
</dbReference>
<reference evidence="3 4" key="1">
    <citation type="submission" date="2020-08" db="EMBL/GenBank/DDBJ databases">
        <title>Genomic Encyclopedia of Type Strains, Phase IV (KMG-V): Genome sequencing to study the core and pangenomes of soil and plant-associated prokaryotes.</title>
        <authorList>
            <person name="Whitman W."/>
        </authorList>
    </citation>
    <scope>NUCLEOTIDE SEQUENCE [LARGE SCALE GENOMIC DNA]</scope>
    <source>
        <strain evidence="3 4">SEMIA 4084</strain>
    </source>
</reference>
<evidence type="ECO:0000259" key="1">
    <source>
        <dbReference type="PROSITE" id="PS50404"/>
    </source>
</evidence>
<dbReference type="EMBL" id="JACHBK010000009">
    <property type="protein sequence ID" value="MBB5537268.1"/>
    <property type="molecule type" value="Genomic_DNA"/>
</dbReference>
<dbReference type="CDD" id="cd03207">
    <property type="entry name" value="GST_C_8"/>
    <property type="match status" value="1"/>
</dbReference>
<dbReference type="Proteomes" id="UP000585507">
    <property type="component" value="Unassembled WGS sequence"/>
</dbReference>
<dbReference type="PROSITE" id="PS50404">
    <property type="entry name" value="GST_NTER"/>
    <property type="match status" value="1"/>
</dbReference>
<dbReference type="InterPro" id="IPR004045">
    <property type="entry name" value="Glutathione_S-Trfase_N"/>
</dbReference>
<dbReference type="SFLD" id="SFLDG01150">
    <property type="entry name" value="Main.1:_Beta-like"/>
    <property type="match status" value="1"/>
</dbReference>
<protein>
    <submittedName>
        <fullName evidence="3">Glutathione S-transferase</fullName>
        <ecNumber evidence="3">2.5.1.18</ecNumber>
    </submittedName>
</protein>
<sequence>MLTIYGVYCSRASRNYWMAEELGIPFKSVPVIQARLVADPLALDARLNTKSASFLAVNPMGKIPAMDDDGLVLTESLANNLYLARKHGGPLAPADLREEGEVLAWTLWAATEVEPHTVKIVLTYDNAREETPEGKAIIETSVKGLERPLARLEAHLQTQDYVVGSRFTVADLNLTEVLRYAMSETYLFDRHPRIKAWLARCHARPAFKTMMAGRRKEAEAA</sequence>
<evidence type="ECO:0000313" key="3">
    <source>
        <dbReference type="EMBL" id="MBB5537268.1"/>
    </source>
</evidence>
<dbReference type="PROSITE" id="PS50405">
    <property type="entry name" value="GST_CTER"/>
    <property type="match status" value="1"/>
</dbReference>
<dbReference type="SUPFAM" id="SSF52833">
    <property type="entry name" value="Thioredoxin-like"/>
    <property type="match status" value="1"/>
</dbReference>
<dbReference type="InterPro" id="IPR004046">
    <property type="entry name" value="GST_C"/>
</dbReference>
<proteinExistence type="predicted"/>
<dbReference type="Gene3D" id="3.40.30.10">
    <property type="entry name" value="Glutaredoxin"/>
    <property type="match status" value="1"/>
</dbReference>
<feature type="domain" description="GST C-terminal" evidence="2">
    <location>
        <begin position="95"/>
        <end position="220"/>
    </location>
</feature>
<dbReference type="InterPro" id="IPR010987">
    <property type="entry name" value="Glutathione-S-Trfase_C-like"/>
</dbReference>
<dbReference type="PANTHER" id="PTHR44051">
    <property type="entry name" value="GLUTATHIONE S-TRANSFERASE-RELATED"/>
    <property type="match status" value="1"/>
</dbReference>
<evidence type="ECO:0000313" key="4">
    <source>
        <dbReference type="Proteomes" id="UP000585507"/>
    </source>
</evidence>
<keyword evidence="3" id="KW-0808">Transferase</keyword>
<dbReference type="InterPro" id="IPR036249">
    <property type="entry name" value="Thioredoxin-like_sf"/>
</dbReference>